<accession>A0AAE6WSY0</accession>
<keyword evidence="1" id="KW-1133">Transmembrane helix</keyword>
<feature type="transmembrane region" description="Helical" evidence="1">
    <location>
        <begin position="75"/>
        <end position="96"/>
    </location>
</feature>
<dbReference type="EMBL" id="CP044463">
    <property type="protein sequence ID" value="QIC66515.1"/>
    <property type="molecule type" value="Genomic_DNA"/>
</dbReference>
<keyword evidence="1" id="KW-0812">Transmembrane</keyword>
<sequence length="254" mass="29468">MLAKVQEQVGVIYQQLNRSQKFYLVGGLLAFNTLFWYLMPTNDFFKISLFLLSVCWAGGITSDFLYFYHKAWGTILGKVVLVAIYALLTNITYGFADQLVNHIVGYESNGLNRVTNFVAIMIIPIVFILVTFIVFLLLIFLSQFYMMYVIFAKERDDLRENYSGWSCAARFLIYPFIFMLLFTFGEKYKDKYSNFISEMAQSYIYDFEAKKFSRCITPNGSKVIAISSDEIILVTKEDDKYSFVPMICDPILKK</sequence>
<protein>
    <submittedName>
        <fullName evidence="2">Uncharacterized protein</fullName>
    </submittedName>
</protein>
<evidence type="ECO:0000256" key="1">
    <source>
        <dbReference type="SAM" id="Phobius"/>
    </source>
</evidence>
<feature type="transmembrane region" description="Helical" evidence="1">
    <location>
        <begin position="45"/>
        <end position="68"/>
    </location>
</feature>
<proteinExistence type="predicted"/>
<organism evidence="2 3">
    <name type="scientific">Acinetobacter schindleri</name>
    <dbReference type="NCBI Taxonomy" id="108981"/>
    <lineage>
        <taxon>Bacteria</taxon>
        <taxon>Pseudomonadati</taxon>
        <taxon>Pseudomonadota</taxon>
        <taxon>Gammaproteobacteria</taxon>
        <taxon>Moraxellales</taxon>
        <taxon>Moraxellaceae</taxon>
        <taxon>Acinetobacter</taxon>
    </lineage>
</organism>
<feature type="transmembrane region" description="Helical" evidence="1">
    <location>
        <begin position="21"/>
        <end position="39"/>
    </location>
</feature>
<dbReference type="Proteomes" id="UP000503505">
    <property type="component" value="Chromosome"/>
</dbReference>
<reference evidence="2 3" key="1">
    <citation type="submission" date="2019-09" db="EMBL/GenBank/DDBJ databases">
        <title>Non-baumannii Acinetobacter spp. carrying blaNDM-1 isolated in China.</title>
        <authorList>
            <person name="Cui C."/>
            <person name="Chen C."/>
            <person name="Sun J."/>
            <person name="Liu Y."/>
        </authorList>
    </citation>
    <scope>NUCLEOTIDE SEQUENCE [LARGE SCALE GENOMIC DNA]</scope>
    <source>
        <strain evidence="2 3">HZE23-1</strain>
    </source>
</reference>
<evidence type="ECO:0000313" key="3">
    <source>
        <dbReference type="Proteomes" id="UP000503505"/>
    </source>
</evidence>
<dbReference type="RefSeq" id="WP_108675442.1">
    <property type="nucleotide sequence ID" value="NZ_CP025618.2"/>
</dbReference>
<evidence type="ECO:0000313" key="2">
    <source>
        <dbReference type="EMBL" id="QIC66515.1"/>
    </source>
</evidence>
<gene>
    <name evidence="2" type="ORF">FSC10_03660</name>
</gene>
<feature type="transmembrane region" description="Helical" evidence="1">
    <location>
        <begin position="162"/>
        <end position="184"/>
    </location>
</feature>
<dbReference type="AlphaFoldDB" id="A0AAE6WSY0"/>
<keyword evidence="1" id="KW-0472">Membrane</keyword>
<feature type="transmembrane region" description="Helical" evidence="1">
    <location>
        <begin position="116"/>
        <end position="141"/>
    </location>
</feature>
<name>A0AAE6WSY0_9GAMM</name>